<dbReference type="InterPro" id="IPR030395">
    <property type="entry name" value="GP_PDE_dom"/>
</dbReference>
<dbReference type="CDD" id="cd08612">
    <property type="entry name" value="GDPD_GDE4"/>
    <property type="match status" value="1"/>
</dbReference>
<evidence type="ECO:0000256" key="11">
    <source>
        <dbReference type="ARBA" id="ARBA00048580"/>
    </source>
</evidence>
<comment type="catalytic activity">
    <reaction evidence="11">
        <text>1-O-(1Z-octadecenyl)-sn-glycero-3-phospho-N-hexadecanoyl-ethanolamine + H2O = 1-O-(1Z-octadecenyl)-sn-glycero-3-phosphate + N-hexadecanoylethanolamine + H(+)</text>
        <dbReference type="Rhea" id="RHEA:53184"/>
        <dbReference type="ChEBI" id="CHEBI:15377"/>
        <dbReference type="ChEBI" id="CHEBI:15378"/>
        <dbReference type="ChEBI" id="CHEBI:71464"/>
        <dbReference type="ChEBI" id="CHEBI:137009"/>
        <dbReference type="ChEBI" id="CHEBI:137017"/>
    </reaction>
    <physiologicalReaction direction="left-to-right" evidence="11">
        <dbReference type="Rhea" id="RHEA:53185"/>
    </physiologicalReaction>
</comment>
<dbReference type="GO" id="GO:0004622">
    <property type="term" value="F:phosphatidylcholine lysophospholipase activity"/>
    <property type="evidence" value="ECO:0007669"/>
    <property type="project" value="TreeGrafter"/>
</dbReference>
<keyword evidence="3 13" id="KW-0812">Transmembrane</keyword>
<feature type="transmembrane region" description="Helical" evidence="13">
    <location>
        <begin position="12"/>
        <end position="31"/>
    </location>
</feature>
<evidence type="ECO:0000256" key="5">
    <source>
        <dbReference type="ARBA" id="ARBA00022989"/>
    </source>
</evidence>
<evidence type="ECO:0000256" key="1">
    <source>
        <dbReference type="ARBA" id="ARBA00004370"/>
    </source>
</evidence>
<evidence type="ECO:0000256" key="12">
    <source>
        <dbReference type="ARBA" id="ARBA00048947"/>
    </source>
</evidence>
<comment type="catalytic activity">
    <reaction evidence="9">
        <text>N-(5Z,8Z,11Z,14Z-eicosatetraenoyl)-1-(9Z-octadecenoyl)-sn-glycero-3-phosphoethanolamine + H2O = N-(5Z,8Z,11Z,14Z-eicosatetraenoyl)-ethanolamine + 1-(9Z-octadecenoyl)-sn-glycero-3-phosphate + H(+)</text>
        <dbReference type="Rhea" id="RHEA:45544"/>
        <dbReference type="ChEBI" id="CHEBI:2700"/>
        <dbReference type="ChEBI" id="CHEBI:15377"/>
        <dbReference type="ChEBI" id="CHEBI:15378"/>
        <dbReference type="ChEBI" id="CHEBI:74544"/>
        <dbReference type="ChEBI" id="CHEBI:85223"/>
    </reaction>
    <physiologicalReaction direction="left-to-right" evidence="9">
        <dbReference type="Rhea" id="RHEA:45545"/>
    </physiologicalReaction>
</comment>
<comment type="subcellular location">
    <subcellularLocation>
        <location evidence="1">Membrane</location>
    </subcellularLocation>
</comment>
<dbReference type="InterPro" id="IPR017946">
    <property type="entry name" value="PLC-like_Pdiesterase_TIM-brl"/>
</dbReference>
<comment type="catalytic activity">
    <reaction evidence="8">
        <text>1-O-hexadecyl-sn-glycero-3-phosphocholine + H2O = 1-O-hexadecyl-sn-glycero-3-phosphate + choline + H(+)</text>
        <dbReference type="Rhea" id="RHEA:41143"/>
        <dbReference type="ChEBI" id="CHEBI:15354"/>
        <dbReference type="ChEBI" id="CHEBI:15377"/>
        <dbReference type="ChEBI" id="CHEBI:15378"/>
        <dbReference type="ChEBI" id="CHEBI:64496"/>
        <dbReference type="ChEBI" id="CHEBI:77580"/>
    </reaction>
    <physiologicalReaction direction="left-to-right" evidence="8">
        <dbReference type="Rhea" id="RHEA:41144"/>
    </physiologicalReaction>
</comment>
<dbReference type="Proteomes" id="UP000095280">
    <property type="component" value="Unplaced"/>
</dbReference>
<evidence type="ECO:0000256" key="13">
    <source>
        <dbReference type="SAM" id="Phobius"/>
    </source>
</evidence>
<feature type="transmembrane region" description="Helical" evidence="13">
    <location>
        <begin position="207"/>
        <end position="227"/>
    </location>
</feature>
<dbReference type="GO" id="GO:0046475">
    <property type="term" value="P:glycerophospholipid catabolic process"/>
    <property type="evidence" value="ECO:0007669"/>
    <property type="project" value="TreeGrafter"/>
</dbReference>
<protein>
    <submittedName>
        <fullName evidence="16">GP-PDE domain-containing protein</fullName>
    </submittedName>
</protein>
<evidence type="ECO:0000256" key="3">
    <source>
        <dbReference type="ARBA" id="ARBA00022692"/>
    </source>
</evidence>
<evidence type="ECO:0000256" key="10">
    <source>
        <dbReference type="ARBA" id="ARBA00047538"/>
    </source>
</evidence>
<dbReference type="GO" id="GO:0005789">
    <property type="term" value="C:endoplasmic reticulum membrane"/>
    <property type="evidence" value="ECO:0007669"/>
    <property type="project" value="TreeGrafter"/>
</dbReference>
<evidence type="ECO:0000256" key="2">
    <source>
        <dbReference type="ARBA" id="ARBA00007277"/>
    </source>
</evidence>
<dbReference type="Gene3D" id="3.20.20.190">
    <property type="entry name" value="Phosphatidylinositol (PI) phosphodiesterase"/>
    <property type="match status" value="1"/>
</dbReference>
<feature type="domain" description="GP-PDE" evidence="14">
    <location>
        <begin position="45"/>
        <end position="318"/>
    </location>
</feature>
<keyword evidence="15" id="KW-1185">Reference proteome</keyword>
<comment type="catalytic activity">
    <reaction evidence="10">
        <text>N-hexadecanoyl-1-(9Z-octadecenoyl)-sn-glycero-3-phosphoethanolamine + H2O = N-hexadecanoylethanolamine + 1-(9Z-octadecenoyl)-sn-glycero-3-phosphate + H(+)</text>
        <dbReference type="Rhea" id="RHEA:53168"/>
        <dbReference type="ChEBI" id="CHEBI:15377"/>
        <dbReference type="ChEBI" id="CHEBI:15378"/>
        <dbReference type="ChEBI" id="CHEBI:71464"/>
        <dbReference type="ChEBI" id="CHEBI:74544"/>
        <dbReference type="ChEBI" id="CHEBI:85217"/>
    </reaction>
    <physiologicalReaction direction="left-to-right" evidence="10">
        <dbReference type="Rhea" id="RHEA:53169"/>
    </physiologicalReaction>
</comment>
<keyword evidence="4" id="KW-0378">Hydrolase</keyword>
<evidence type="ECO:0000313" key="15">
    <source>
        <dbReference type="Proteomes" id="UP000095280"/>
    </source>
</evidence>
<evidence type="ECO:0000256" key="8">
    <source>
        <dbReference type="ARBA" id="ARBA00036083"/>
    </source>
</evidence>
<dbReference type="PANTHER" id="PTHR42758:SF2">
    <property type="entry name" value="PHOSPHATIDYLGLYCEROL PHOSPHOLIPASE C"/>
    <property type="match status" value="1"/>
</dbReference>
<organism evidence="15 16">
    <name type="scientific">Macrostomum lignano</name>
    <dbReference type="NCBI Taxonomy" id="282301"/>
    <lineage>
        <taxon>Eukaryota</taxon>
        <taxon>Metazoa</taxon>
        <taxon>Spiralia</taxon>
        <taxon>Lophotrochozoa</taxon>
        <taxon>Platyhelminthes</taxon>
        <taxon>Rhabditophora</taxon>
        <taxon>Macrostomorpha</taxon>
        <taxon>Macrostomida</taxon>
        <taxon>Macrostomidae</taxon>
        <taxon>Macrostomum</taxon>
    </lineage>
</organism>
<reference evidence="16" key="1">
    <citation type="submission" date="2016-11" db="UniProtKB">
        <authorList>
            <consortium name="WormBaseParasite"/>
        </authorList>
    </citation>
    <scope>IDENTIFICATION</scope>
</reference>
<keyword evidence="6" id="KW-0443">Lipid metabolism</keyword>
<dbReference type="GO" id="GO:0008081">
    <property type="term" value="F:phosphoric diester hydrolase activity"/>
    <property type="evidence" value="ECO:0007669"/>
    <property type="project" value="InterPro"/>
</dbReference>
<evidence type="ECO:0000259" key="14">
    <source>
        <dbReference type="PROSITE" id="PS51704"/>
    </source>
</evidence>
<dbReference type="PROSITE" id="PS51704">
    <property type="entry name" value="GP_PDE"/>
    <property type="match status" value="1"/>
</dbReference>
<evidence type="ECO:0000256" key="7">
    <source>
        <dbReference type="ARBA" id="ARBA00023136"/>
    </source>
</evidence>
<dbReference type="InterPro" id="IPR052271">
    <property type="entry name" value="GDPD-Related"/>
</dbReference>
<keyword evidence="5 13" id="KW-1133">Transmembrane helix</keyword>
<dbReference type="AlphaFoldDB" id="A0A1I8II71"/>
<name>A0A1I8II71_9PLAT</name>
<dbReference type="PANTHER" id="PTHR42758">
    <property type="entry name" value="PHOSPHATIDYLGLYCEROL PHOSPHOLIPASE C"/>
    <property type="match status" value="1"/>
</dbReference>
<evidence type="ECO:0000256" key="9">
    <source>
        <dbReference type="ARBA" id="ARBA00047392"/>
    </source>
</evidence>
<dbReference type="Pfam" id="PF03009">
    <property type="entry name" value="GDPD"/>
    <property type="match status" value="1"/>
</dbReference>
<evidence type="ECO:0000313" key="16">
    <source>
        <dbReference type="WBParaSite" id="maker-uti_cns_0012588-snap-gene-0.3-mRNA-1"/>
    </source>
</evidence>
<comment type="catalytic activity">
    <reaction evidence="12">
        <text>N,1-di-(9Z-octadecenoyl)-sn-glycero-3-phosphoethanolamine + H2O = N-(9Z-octadecenoyl) ethanolamine + 1-(9Z-octadecenoyl)-sn-glycero-3-phosphate + H(+)</text>
        <dbReference type="Rhea" id="RHEA:56460"/>
        <dbReference type="ChEBI" id="CHEBI:15377"/>
        <dbReference type="ChEBI" id="CHEBI:15378"/>
        <dbReference type="ChEBI" id="CHEBI:71466"/>
        <dbReference type="ChEBI" id="CHEBI:74544"/>
        <dbReference type="ChEBI" id="CHEBI:85222"/>
    </reaction>
    <physiologicalReaction direction="left-to-right" evidence="12">
        <dbReference type="Rhea" id="RHEA:56461"/>
    </physiologicalReaction>
</comment>
<comment type="similarity">
    <text evidence="2">Belongs to the glycerophosphoryl diester phosphodiesterase family.</text>
</comment>
<evidence type="ECO:0000256" key="6">
    <source>
        <dbReference type="ARBA" id="ARBA00023098"/>
    </source>
</evidence>
<evidence type="ECO:0000256" key="4">
    <source>
        <dbReference type="ARBA" id="ARBA00022801"/>
    </source>
</evidence>
<keyword evidence="7 13" id="KW-0472">Membrane</keyword>
<dbReference type="WBParaSite" id="maker-uti_cns_0012588-snap-gene-0.3-mRNA-1">
    <property type="protein sequence ID" value="maker-uti_cns_0012588-snap-gene-0.3-mRNA-1"/>
    <property type="gene ID" value="maker-uti_cns_0012588-snap-gene-0.3"/>
</dbReference>
<sequence length="352" mass="40098">MPQEFQSPSVAVAAAAALSAYTLLSGLLLRYPTLLHRRKRRHFAAAHISHRGGAAELAENTMEAFEAAVSQHRTHMLELDCQITRDGQVVVAHDNDLNRLCAKSGRIDQINYAELPPIRRDLAVTFEPGLIVTAGKDRRIPLLAEVLVAFPNVPLNIDIKEDRPDLLEAVRQLVVQHGRQDTVVWGNRSYRVVRQLRAMEPRVSTLFSMRSILSTVLLYATGLLPFVPISDDFFEPPMLSALLELEPFAAAYPNWFGRCLVRIFDKLMMSPKLIRHLHERGVPTYVWVLNQERHFLKAFQAGCEGVMTDRPELLRRFIDSNPDCLDAYRRACDWVREDDLERERLASRGKKD</sequence>
<dbReference type="SUPFAM" id="SSF51695">
    <property type="entry name" value="PLC-like phosphodiesterases"/>
    <property type="match status" value="1"/>
</dbReference>
<accession>A0A1I8II71</accession>
<proteinExistence type="inferred from homology"/>